<dbReference type="GO" id="GO:0016832">
    <property type="term" value="F:aldehyde-lyase activity"/>
    <property type="evidence" value="ECO:0007669"/>
    <property type="project" value="InterPro"/>
</dbReference>
<dbReference type="InterPro" id="IPR004731">
    <property type="entry name" value="Transaldolase_3B/F6P_aldolase"/>
</dbReference>
<evidence type="ECO:0000313" key="5">
    <source>
        <dbReference type="Proteomes" id="UP000192611"/>
    </source>
</evidence>
<dbReference type="InterPro" id="IPR001585">
    <property type="entry name" value="TAL/FSA"/>
</dbReference>
<dbReference type="CDD" id="cd00956">
    <property type="entry name" value="Transaldolase_FSA"/>
    <property type="match status" value="1"/>
</dbReference>
<dbReference type="AlphaFoldDB" id="A0A1W9S0V2"/>
<sequence>MKIFLDTANIDAIKEVDAMGILDGVTTNPTIISREKRPFRELVEKICEILHPRPVNVEIISENPKEMVAEAKEYLKISDNLVMKVAMGKIGLEGVKRLTDAGITTNMTLVFSASQAILASKAGARYVSPFVGRLDDISSVGMELVGQIVDIFYNYDMKTEVIVASIRHPLHFVEAALMGADIATLPPTAFEKLYKHPLTEIGIERFKEDYKKIPKS</sequence>
<name>A0A1W9S0V2_9BACT</name>
<dbReference type="Proteomes" id="UP000192611">
    <property type="component" value="Unassembled WGS sequence"/>
</dbReference>
<dbReference type="SUPFAM" id="SSF51569">
    <property type="entry name" value="Aldolase"/>
    <property type="match status" value="1"/>
</dbReference>
<evidence type="ECO:0000256" key="3">
    <source>
        <dbReference type="ARBA" id="ARBA00023270"/>
    </source>
</evidence>
<gene>
    <name evidence="4" type="ORF">B6D57_04095</name>
</gene>
<comment type="caution">
    <text evidence="4">The sequence shown here is derived from an EMBL/GenBank/DDBJ whole genome shotgun (WGS) entry which is preliminary data.</text>
</comment>
<keyword evidence="3" id="KW-0704">Schiff base</keyword>
<comment type="subcellular location">
    <subcellularLocation>
        <location evidence="1">Cytoplasm</location>
    </subcellularLocation>
</comment>
<dbReference type="EMBL" id="NATQ01000080">
    <property type="protein sequence ID" value="OQX90257.1"/>
    <property type="molecule type" value="Genomic_DNA"/>
</dbReference>
<dbReference type="InterPro" id="IPR033919">
    <property type="entry name" value="TSA/FSA_arc/bac"/>
</dbReference>
<organism evidence="4 5">
    <name type="scientific">Candidatus Coatesbacteria bacterium 4484_99</name>
    <dbReference type="NCBI Taxonomy" id="1970774"/>
    <lineage>
        <taxon>Bacteria</taxon>
        <taxon>Candidatus Coatesiibacteriota</taxon>
    </lineage>
</organism>
<evidence type="ECO:0000313" key="4">
    <source>
        <dbReference type="EMBL" id="OQX90257.1"/>
    </source>
</evidence>
<dbReference type="InterPro" id="IPR013785">
    <property type="entry name" value="Aldolase_TIM"/>
</dbReference>
<dbReference type="Pfam" id="PF00923">
    <property type="entry name" value="TAL_FSA"/>
    <property type="match status" value="1"/>
</dbReference>
<dbReference type="PROSITE" id="PS01054">
    <property type="entry name" value="TRANSALDOLASE_1"/>
    <property type="match status" value="1"/>
</dbReference>
<keyword evidence="2" id="KW-0963">Cytoplasm</keyword>
<reference evidence="5" key="1">
    <citation type="submission" date="2017-03" db="EMBL/GenBank/DDBJ databases">
        <title>Novel pathways for hydrocarbon cycling and metabolic interdependencies in hydrothermal sediment communities.</title>
        <authorList>
            <person name="Dombrowski N."/>
            <person name="Seitz K."/>
            <person name="Teske A."/>
            <person name="Baker B."/>
        </authorList>
    </citation>
    <scope>NUCLEOTIDE SEQUENCE [LARGE SCALE GENOMIC DNA]</scope>
</reference>
<dbReference type="PANTHER" id="PTHR10683:SF40">
    <property type="entry name" value="FRUCTOSE-6-PHOSPHATE ALDOLASE 1-RELATED"/>
    <property type="match status" value="1"/>
</dbReference>
<dbReference type="NCBIfam" id="TIGR00875">
    <property type="entry name" value="fsa_talC_mipB"/>
    <property type="match status" value="1"/>
</dbReference>
<accession>A0A1W9S0V2</accession>
<evidence type="ECO:0000256" key="1">
    <source>
        <dbReference type="ARBA" id="ARBA00004496"/>
    </source>
</evidence>
<dbReference type="PANTHER" id="PTHR10683">
    <property type="entry name" value="TRANSALDOLASE"/>
    <property type="match status" value="1"/>
</dbReference>
<dbReference type="FunFam" id="3.20.20.70:FF:000018">
    <property type="entry name" value="Probable transaldolase"/>
    <property type="match status" value="1"/>
</dbReference>
<dbReference type="GO" id="GO:0005975">
    <property type="term" value="P:carbohydrate metabolic process"/>
    <property type="evidence" value="ECO:0007669"/>
    <property type="project" value="InterPro"/>
</dbReference>
<dbReference type="Gene3D" id="3.20.20.70">
    <property type="entry name" value="Aldolase class I"/>
    <property type="match status" value="1"/>
</dbReference>
<dbReference type="GO" id="GO:0005737">
    <property type="term" value="C:cytoplasm"/>
    <property type="evidence" value="ECO:0007669"/>
    <property type="project" value="UniProtKB-SubCell"/>
</dbReference>
<protein>
    <submittedName>
        <fullName evidence="4">Fructose-6-phosphate aldolase</fullName>
    </submittedName>
</protein>
<dbReference type="InterPro" id="IPR018225">
    <property type="entry name" value="Transaldolase_AS"/>
</dbReference>
<proteinExistence type="predicted"/>
<evidence type="ECO:0000256" key="2">
    <source>
        <dbReference type="ARBA" id="ARBA00022490"/>
    </source>
</evidence>